<dbReference type="InterPro" id="IPR004358">
    <property type="entry name" value="Sig_transdc_His_kin-like_C"/>
</dbReference>
<protein>
    <recommendedName>
        <fullName evidence="3">histidine kinase</fullName>
        <ecNumber evidence="3">2.7.13.3</ecNumber>
    </recommendedName>
</protein>
<sequence>MNTLRARIILLLAVAIIAVVGIASFVALLLLREPSPARTVEPFARQIRLIADLVENGIGPVGDPGRAADFQLSPTPAPGTPDMRGTALLGDAMNATGPSLPLMVTRPGRDAPSTLSVKIDPERWLWLPMPDLPVPQGVPLAFAGWMLLLVLGAIGIAALAADRVVRPLALLEGTIGRIGPDGALPELPETGTAEMKTTARALNRLSSRLRAAMESRMRLVAAAGHDLRTPMTRMRLRAEFLPEEDRDAWLRDLDELDRIADSAIRLVREEVEGGDAEPLRLDKLVETVCTELAEQSLPVTLLWADPVSVKAGPLALKRALRNLVINAATHGRGAEVALDVVQVGDGGEARIVITDNGPGIPPDLLAQVFEPFFRVDPARRQTVPGAGLGLAIAKEIVDRSGGRIEIANRPDGGLIQTVTLPAKDVAVG</sequence>
<dbReference type="Gene3D" id="1.10.287.130">
    <property type="match status" value="1"/>
</dbReference>
<gene>
    <name evidence="13" type="ORF">BWR60_23110</name>
</gene>
<dbReference type="PANTHER" id="PTHR44936">
    <property type="entry name" value="SENSOR PROTEIN CREC"/>
    <property type="match status" value="1"/>
</dbReference>
<dbReference type="InterPro" id="IPR036890">
    <property type="entry name" value="HATPase_C_sf"/>
</dbReference>
<evidence type="ECO:0000256" key="8">
    <source>
        <dbReference type="ARBA" id="ARBA00022777"/>
    </source>
</evidence>
<evidence type="ECO:0000256" key="3">
    <source>
        <dbReference type="ARBA" id="ARBA00012438"/>
    </source>
</evidence>
<dbReference type="OrthoDB" id="9804645at2"/>
<comment type="subcellular location">
    <subcellularLocation>
        <location evidence="2">Cell membrane</location>
        <topology evidence="2">Multi-pass membrane protein</topology>
    </subcellularLocation>
</comment>
<dbReference type="CDD" id="cd00082">
    <property type="entry name" value="HisKA"/>
    <property type="match status" value="1"/>
</dbReference>
<keyword evidence="8" id="KW-0418">Kinase</keyword>
<dbReference type="InterPro" id="IPR003594">
    <property type="entry name" value="HATPase_dom"/>
</dbReference>
<evidence type="ECO:0000256" key="9">
    <source>
        <dbReference type="ARBA" id="ARBA00022840"/>
    </source>
</evidence>
<dbReference type="EMBL" id="NHON01000050">
    <property type="protein sequence ID" value="OWJ64781.1"/>
    <property type="molecule type" value="Genomic_DNA"/>
</dbReference>
<evidence type="ECO:0000256" key="1">
    <source>
        <dbReference type="ARBA" id="ARBA00000085"/>
    </source>
</evidence>
<dbReference type="GO" id="GO:0000155">
    <property type="term" value="F:phosphorelay sensor kinase activity"/>
    <property type="evidence" value="ECO:0007669"/>
    <property type="project" value="InterPro"/>
</dbReference>
<dbReference type="Pfam" id="PF02518">
    <property type="entry name" value="HATPase_c"/>
    <property type="match status" value="1"/>
</dbReference>
<dbReference type="PROSITE" id="PS50885">
    <property type="entry name" value="HAMP"/>
    <property type="match status" value="1"/>
</dbReference>
<dbReference type="GO" id="GO:0005886">
    <property type="term" value="C:plasma membrane"/>
    <property type="evidence" value="ECO:0007669"/>
    <property type="project" value="UniProtKB-SubCell"/>
</dbReference>
<dbReference type="SMART" id="SM00388">
    <property type="entry name" value="HisKA"/>
    <property type="match status" value="1"/>
</dbReference>
<keyword evidence="4" id="KW-1003">Cell membrane</keyword>
<dbReference type="Proteomes" id="UP000196655">
    <property type="component" value="Unassembled WGS sequence"/>
</dbReference>
<keyword evidence="10" id="KW-0472">Membrane</keyword>
<dbReference type="Pfam" id="PF00512">
    <property type="entry name" value="HisKA"/>
    <property type="match status" value="1"/>
</dbReference>
<keyword evidence="7" id="KW-0547">Nucleotide-binding</keyword>
<evidence type="ECO:0000256" key="5">
    <source>
        <dbReference type="ARBA" id="ARBA00022553"/>
    </source>
</evidence>
<evidence type="ECO:0000256" key="2">
    <source>
        <dbReference type="ARBA" id="ARBA00004651"/>
    </source>
</evidence>
<dbReference type="SMART" id="SM00387">
    <property type="entry name" value="HATPase_c"/>
    <property type="match status" value="1"/>
</dbReference>
<dbReference type="InterPro" id="IPR005467">
    <property type="entry name" value="His_kinase_dom"/>
</dbReference>
<dbReference type="RefSeq" id="WP_088153385.1">
    <property type="nucleotide sequence ID" value="NZ_NHON01000050.1"/>
</dbReference>
<evidence type="ECO:0000259" key="12">
    <source>
        <dbReference type="PROSITE" id="PS50885"/>
    </source>
</evidence>
<keyword evidence="6" id="KW-0808">Transferase</keyword>
<comment type="caution">
    <text evidence="13">The sequence shown here is derived from an EMBL/GenBank/DDBJ whole genome shotgun (WGS) entry which is preliminary data.</text>
</comment>
<dbReference type="SUPFAM" id="SSF47384">
    <property type="entry name" value="Homodimeric domain of signal transducing histidine kinase"/>
    <property type="match status" value="1"/>
</dbReference>
<dbReference type="GO" id="GO:0005524">
    <property type="term" value="F:ATP binding"/>
    <property type="evidence" value="ECO:0007669"/>
    <property type="project" value="UniProtKB-KW"/>
</dbReference>
<keyword evidence="10" id="KW-0812">Transmembrane</keyword>
<dbReference type="PROSITE" id="PS50109">
    <property type="entry name" value="HIS_KIN"/>
    <property type="match status" value="1"/>
</dbReference>
<dbReference type="PRINTS" id="PR00344">
    <property type="entry name" value="BCTRLSENSOR"/>
</dbReference>
<organism evidence="13 14">
    <name type="scientific">Inquilinus limosus</name>
    <dbReference type="NCBI Taxonomy" id="171674"/>
    <lineage>
        <taxon>Bacteria</taxon>
        <taxon>Pseudomonadati</taxon>
        <taxon>Pseudomonadota</taxon>
        <taxon>Alphaproteobacteria</taxon>
        <taxon>Rhodospirillales</taxon>
        <taxon>Rhodospirillaceae</taxon>
        <taxon>Inquilinus</taxon>
    </lineage>
</organism>
<dbReference type="SUPFAM" id="SSF55874">
    <property type="entry name" value="ATPase domain of HSP90 chaperone/DNA topoisomerase II/histidine kinase"/>
    <property type="match status" value="1"/>
</dbReference>
<evidence type="ECO:0000259" key="11">
    <source>
        <dbReference type="PROSITE" id="PS50109"/>
    </source>
</evidence>
<accession>A0A211ZHM3</accession>
<evidence type="ECO:0000256" key="10">
    <source>
        <dbReference type="SAM" id="Phobius"/>
    </source>
</evidence>
<dbReference type="STRING" id="1122125.GCA_000423185_00331"/>
<evidence type="ECO:0000313" key="13">
    <source>
        <dbReference type="EMBL" id="OWJ64781.1"/>
    </source>
</evidence>
<feature type="transmembrane region" description="Helical" evidence="10">
    <location>
        <begin position="9"/>
        <end position="31"/>
    </location>
</feature>
<evidence type="ECO:0000256" key="4">
    <source>
        <dbReference type="ARBA" id="ARBA00022475"/>
    </source>
</evidence>
<dbReference type="InterPro" id="IPR036097">
    <property type="entry name" value="HisK_dim/P_sf"/>
</dbReference>
<comment type="catalytic activity">
    <reaction evidence="1">
        <text>ATP + protein L-histidine = ADP + protein N-phospho-L-histidine.</text>
        <dbReference type="EC" id="2.7.13.3"/>
    </reaction>
</comment>
<reference evidence="14" key="1">
    <citation type="submission" date="2017-05" db="EMBL/GenBank/DDBJ databases">
        <authorList>
            <person name="Macchi M."/>
            <person name="Festa S."/>
            <person name="Coppotelli B.M."/>
            <person name="Morelli I.S."/>
        </authorList>
    </citation>
    <scope>NUCLEOTIDE SEQUENCE [LARGE SCALE GENOMIC DNA]</scope>
    <source>
        <strain evidence="14">I</strain>
    </source>
</reference>
<keyword evidence="14" id="KW-1185">Reference proteome</keyword>
<dbReference type="PANTHER" id="PTHR44936:SF10">
    <property type="entry name" value="SENSOR PROTEIN RSTB"/>
    <property type="match status" value="1"/>
</dbReference>
<name>A0A211ZHM3_9PROT</name>
<evidence type="ECO:0000256" key="6">
    <source>
        <dbReference type="ARBA" id="ARBA00022679"/>
    </source>
</evidence>
<dbReference type="InterPro" id="IPR003661">
    <property type="entry name" value="HisK_dim/P_dom"/>
</dbReference>
<dbReference type="CDD" id="cd00075">
    <property type="entry name" value="HATPase"/>
    <property type="match status" value="1"/>
</dbReference>
<feature type="transmembrane region" description="Helical" evidence="10">
    <location>
        <begin position="138"/>
        <end position="161"/>
    </location>
</feature>
<proteinExistence type="predicted"/>
<keyword evidence="5" id="KW-0597">Phosphoprotein</keyword>
<evidence type="ECO:0000256" key="7">
    <source>
        <dbReference type="ARBA" id="ARBA00022741"/>
    </source>
</evidence>
<dbReference type="Gene3D" id="3.30.565.10">
    <property type="entry name" value="Histidine kinase-like ATPase, C-terminal domain"/>
    <property type="match status" value="1"/>
</dbReference>
<dbReference type="AlphaFoldDB" id="A0A211ZHM3"/>
<dbReference type="InterPro" id="IPR050980">
    <property type="entry name" value="2C_sensor_his_kinase"/>
</dbReference>
<dbReference type="InterPro" id="IPR003660">
    <property type="entry name" value="HAMP_dom"/>
</dbReference>
<feature type="domain" description="HAMP" evidence="12">
    <location>
        <begin position="162"/>
        <end position="214"/>
    </location>
</feature>
<keyword evidence="10" id="KW-1133">Transmembrane helix</keyword>
<evidence type="ECO:0000313" key="14">
    <source>
        <dbReference type="Proteomes" id="UP000196655"/>
    </source>
</evidence>
<feature type="domain" description="Histidine kinase" evidence="11">
    <location>
        <begin position="222"/>
        <end position="424"/>
    </location>
</feature>
<dbReference type="EC" id="2.7.13.3" evidence="3"/>
<keyword evidence="9" id="KW-0067">ATP-binding</keyword>